<sequence length="127" mass="14477">MKYLTLTALMITLSGCTSFYPKPDNHQTSGPADTSSSAISDTKPSEPLPRNLSPQELERRDDTSVHLHYGKEYTYKEYKVGGILYGIQVIPKVGPPYFLVYADNPDYFMRTDRPGMLIPSWKILQWK</sequence>
<evidence type="ECO:0000256" key="1">
    <source>
        <dbReference type="SAM" id="MobiDB-lite"/>
    </source>
</evidence>
<name>A0A2H9T6Y2_9ZZZZ</name>
<gene>
    <name evidence="2" type="ORF">CI610_02095</name>
</gene>
<reference evidence="2" key="1">
    <citation type="journal article" date="2017" name="Appl. Environ. Microbiol.">
        <title>Molecular characterization of an Endozoicomonas-like organism causing infection in king scallop Pecten maximus L.</title>
        <authorList>
            <person name="Cano I."/>
            <person name="van Aerle R."/>
            <person name="Ross S."/>
            <person name="Verner-Jeffreys D.W."/>
            <person name="Paley R.K."/>
            <person name="Rimmer G."/>
            <person name="Ryder D."/>
            <person name="Hooper P."/>
            <person name="Stone D."/>
            <person name="Feist S.W."/>
        </authorList>
    </citation>
    <scope>NUCLEOTIDE SEQUENCE</scope>
</reference>
<protein>
    <recommendedName>
        <fullName evidence="3">DUF2782 domain-containing protein</fullName>
    </recommendedName>
</protein>
<dbReference type="Pfam" id="PF11191">
    <property type="entry name" value="DUF2782"/>
    <property type="match status" value="1"/>
</dbReference>
<dbReference type="PROSITE" id="PS51257">
    <property type="entry name" value="PROKAR_LIPOPROTEIN"/>
    <property type="match status" value="1"/>
</dbReference>
<dbReference type="Gene3D" id="2.20.130.30">
    <property type="entry name" value="Protein of unknown function DUF2782"/>
    <property type="match status" value="1"/>
</dbReference>
<dbReference type="InterPro" id="IPR021357">
    <property type="entry name" value="DUF2782"/>
</dbReference>
<comment type="caution">
    <text evidence="2">The sequence shown here is derived from an EMBL/GenBank/DDBJ whole genome shotgun (WGS) entry which is preliminary data.</text>
</comment>
<proteinExistence type="predicted"/>
<feature type="compositionally biased region" description="Polar residues" evidence="1">
    <location>
        <begin position="26"/>
        <end position="42"/>
    </location>
</feature>
<organism evidence="2">
    <name type="scientific">invertebrate metagenome</name>
    <dbReference type="NCBI Taxonomy" id="1711999"/>
    <lineage>
        <taxon>unclassified sequences</taxon>
        <taxon>metagenomes</taxon>
        <taxon>organismal metagenomes</taxon>
    </lineage>
</organism>
<evidence type="ECO:0000313" key="2">
    <source>
        <dbReference type="EMBL" id="PJE78952.1"/>
    </source>
</evidence>
<dbReference type="EMBL" id="NSIT01000112">
    <property type="protein sequence ID" value="PJE78952.1"/>
    <property type="molecule type" value="Genomic_DNA"/>
</dbReference>
<dbReference type="AlphaFoldDB" id="A0A2H9T6Y2"/>
<feature type="region of interest" description="Disordered" evidence="1">
    <location>
        <begin position="22"/>
        <end position="64"/>
    </location>
</feature>
<accession>A0A2H9T6Y2</accession>
<evidence type="ECO:0008006" key="3">
    <source>
        <dbReference type="Google" id="ProtNLM"/>
    </source>
</evidence>